<accession>A0A8S3YYD6</accession>
<evidence type="ECO:0000259" key="2">
    <source>
        <dbReference type="Pfam" id="PF16977"/>
    </source>
</evidence>
<dbReference type="EMBL" id="CAJHNH020001045">
    <property type="protein sequence ID" value="CAG5121228.1"/>
    <property type="molecule type" value="Genomic_DNA"/>
</dbReference>
<keyword evidence="1" id="KW-0732">Signal</keyword>
<dbReference type="AlphaFoldDB" id="A0A8S3YYD6"/>
<dbReference type="InterPro" id="IPR031569">
    <property type="entry name" value="ApeC"/>
</dbReference>
<dbReference type="PANTHER" id="PTHR19324:SF33">
    <property type="entry name" value="MUCIN-5AC"/>
    <property type="match status" value="1"/>
</dbReference>
<name>A0A8S3YYD6_9EUPU</name>
<evidence type="ECO:0000313" key="4">
    <source>
        <dbReference type="Proteomes" id="UP000678393"/>
    </source>
</evidence>
<evidence type="ECO:0000313" key="3">
    <source>
        <dbReference type="EMBL" id="CAG5121228.1"/>
    </source>
</evidence>
<feature type="domain" description="Apextrin C-terminal" evidence="2">
    <location>
        <begin position="233"/>
        <end position="438"/>
    </location>
</feature>
<reference evidence="3" key="1">
    <citation type="submission" date="2021-04" db="EMBL/GenBank/DDBJ databases">
        <authorList>
            <consortium name="Molecular Ecology Group"/>
        </authorList>
    </citation>
    <scope>NUCLEOTIDE SEQUENCE</scope>
</reference>
<keyword evidence="4" id="KW-1185">Reference proteome</keyword>
<organism evidence="3 4">
    <name type="scientific">Candidula unifasciata</name>
    <dbReference type="NCBI Taxonomy" id="100452"/>
    <lineage>
        <taxon>Eukaryota</taxon>
        <taxon>Metazoa</taxon>
        <taxon>Spiralia</taxon>
        <taxon>Lophotrochozoa</taxon>
        <taxon>Mollusca</taxon>
        <taxon>Gastropoda</taxon>
        <taxon>Heterobranchia</taxon>
        <taxon>Euthyneura</taxon>
        <taxon>Panpulmonata</taxon>
        <taxon>Eupulmonata</taxon>
        <taxon>Stylommatophora</taxon>
        <taxon>Helicina</taxon>
        <taxon>Helicoidea</taxon>
        <taxon>Geomitridae</taxon>
        <taxon>Candidula</taxon>
    </lineage>
</organism>
<dbReference type="PANTHER" id="PTHR19324">
    <property type="entry name" value="PERFORIN-LIKE PROTEIN 1"/>
    <property type="match status" value="1"/>
</dbReference>
<gene>
    <name evidence="3" type="ORF">CUNI_LOCUS6786</name>
</gene>
<feature type="signal peptide" evidence="1">
    <location>
        <begin position="1"/>
        <end position="20"/>
    </location>
</feature>
<dbReference type="Proteomes" id="UP000678393">
    <property type="component" value="Unassembled WGS sequence"/>
</dbReference>
<dbReference type="OrthoDB" id="5954510at2759"/>
<comment type="caution">
    <text evidence="3">The sequence shown here is derived from an EMBL/GenBank/DDBJ whole genome shotgun (WGS) entry which is preliminary data.</text>
</comment>
<sequence>MSVVNTVLLLVIFSVGQTLSEYILTANPSQVEFGITEQLTLDCRFRGGSSSLQSDIIAQVRILKEMEPDNFTIVAEVKDSAPELVNVGLGPSANISGLVADVASSYLSIHWKQATPDILGRYRCDVVGFKANQDPYIDRTAVLVLKQSNLTVENVVDFIVRQKAELETKLQDQKVYCDNKLAVVESSIHQILEAIRMDQENSSQQFQQHLLELTAVLEVDVARLMETGVLQYWPQGTYALLMPDSDCPNNAGAVWQTGIVVFHTESTDRNYDEVSTPSHLAPPALQRNGFNNFITQQFCVSSDLSPGADWPRGAYCINRVGNVCPSGFGSGYISWQNEVTGSQSSSSGKLPDGVYTLNETIIDYCCRNDGDHQEPIYLPRARPFYLYRYNGTCQQVVGMQASPEFVTFDTDNSNQDAYENQFHPDGAINNVHIELCYYTQT</sequence>
<feature type="chain" id="PRO_5035828329" description="Apextrin C-terminal domain-containing protein" evidence="1">
    <location>
        <begin position="21"/>
        <end position="441"/>
    </location>
</feature>
<evidence type="ECO:0000256" key="1">
    <source>
        <dbReference type="SAM" id="SignalP"/>
    </source>
</evidence>
<protein>
    <recommendedName>
        <fullName evidence="2">Apextrin C-terminal domain-containing protein</fullName>
    </recommendedName>
</protein>
<proteinExistence type="predicted"/>
<dbReference type="Pfam" id="PF16977">
    <property type="entry name" value="ApeC"/>
    <property type="match status" value="1"/>
</dbReference>